<dbReference type="Proteomes" id="UP000789508">
    <property type="component" value="Unassembled WGS sequence"/>
</dbReference>
<protein>
    <submittedName>
        <fullName evidence="2">1830_t:CDS:1</fullName>
    </submittedName>
</protein>
<keyword evidence="3" id="KW-1185">Reference proteome</keyword>
<feature type="region of interest" description="Disordered" evidence="1">
    <location>
        <begin position="169"/>
        <end position="193"/>
    </location>
</feature>
<dbReference type="AlphaFoldDB" id="A0A9N9ECL8"/>
<sequence length="193" mass="23258">EKDNRERHNRDRSPSLYGKHRSEIRNHSREKDNKERHNRDRSPSLYGKHRSEIRNHSREKDNKERHNRDRSPSLNGRHRSENRSHNHLERSRKRHHDREDTNKEAAQKRLKQMMDDAKKLSEERTIRVAELKRAEDEEERRVKEHMAKLKQEGGHSEHLRKLYKQAISSPQALDLGGQVRKSRSMLQRNIGDE</sequence>
<organism evidence="2 3">
    <name type="scientific">Ambispora leptoticha</name>
    <dbReference type="NCBI Taxonomy" id="144679"/>
    <lineage>
        <taxon>Eukaryota</taxon>
        <taxon>Fungi</taxon>
        <taxon>Fungi incertae sedis</taxon>
        <taxon>Mucoromycota</taxon>
        <taxon>Glomeromycotina</taxon>
        <taxon>Glomeromycetes</taxon>
        <taxon>Archaeosporales</taxon>
        <taxon>Ambisporaceae</taxon>
        <taxon>Ambispora</taxon>
    </lineage>
</organism>
<feature type="compositionally biased region" description="Basic and acidic residues" evidence="1">
    <location>
        <begin position="20"/>
        <end position="42"/>
    </location>
</feature>
<feature type="region of interest" description="Disordered" evidence="1">
    <location>
        <begin position="132"/>
        <end position="157"/>
    </location>
</feature>
<feature type="non-terminal residue" evidence="2">
    <location>
        <position position="193"/>
    </location>
</feature>
<comment type="caution">
    <text evidence="2">The sequence shown here is derived from an EMBL/GenBank/DDBJ whole genome shotgun (WGS) entry which is preliminary data.</text>
</comment>
<proteinExistence type="predicted"/>
<accession>A0A9N9ECL8</accession>
<feature type="region of interest" description="Disordered" evidence="1">
    <location>
        <begin position="1"/>
        <end position="109"/>
    </location>
</feature>
<evidence type="ECO:0000313" key="3">
    <source>
        <dbReference type="Proteomes" id="UP000789508"/>
    </source>
</evidence>
<feature type="compositionally biased region" description="Basic and acidic residues" evidence="1">
    <location>
        <begin position="97"/>
        <end position="109"/>
    </location>
</feature>
<feature type="compositionally biased region" description="Basic and acidic residues" evidence="1">
    <location>
        <begin position="49"/>
        <end position="71"/>
    </location>
</feature>
<gene>
    <name evidence="2" type="ORF">ALEPTO_LOCUS10621</name>
</gene>
<evidence type="ECO:0000313" key="2">
    <source>
        <dbReference type="EMBL" id="CAG8671979.1"/>
    </source>
</evidence>
<dbReference type="EMBL" id="CAJVPS010012594">
    <property type="protein sequence ID" value="CAG8671979.1"/>
    <property type="molecule type" value="Genomic_DNA"/>
</dbReference>
<feature type="compositionally biased region" description="Basic and acidic residues" evidence="1">
    <location>
        <begin position="78"/>
        <end position="89"/>
    </location>
</feature>
<dbReference type="OrthoDB" id="10524018at2759"/>
<reference evidence="2" key="1">
    <citation type="submission" date="2021-06" db="EMBL/GenBank/DDBJ databases">
        <authorList>
            <person name="Kallberg Y."/>
            <person name="Tangrot J."/>
            <person name="Rosling A."/>
        </authorList>
    </citation>
    <scope>NUCLEOTIDE SEQUENCE</scope>
    <source>
        <strain evidence="2">FL130A</strain>
    </source>
</reference>
<feature type="compositionally biased region" description="Basic and acidic residues" evidence="1">
    <location>
        <begin position="1"/>
        <end position="13"/>
    </location>
</feature>
<evidence type="ECO:0000256" key="1">
    <source>
        <dbReference type="SAM" id="MobiDB-lite"/>
    </source>
</evidence>
<name>A0A9N9ECL8_9GLOM</name>